<gene>
    <name evidence="3" type="primary">pepA</name>
    <name evidence="3" type="ORF">RQP53_17980</name>
</gene>
<dbReference type="NCBIfam" id="NF033554">
    <property type="entry name" value="floc_PepA"/>
    <property type="match status" value="1"/>
</dbReference>
<comment type="caution">
    <text evidence="3">The sequence shown here is derived from an EMBL/GenBank/DDBJ whole genome shotgun (WGS) entry which is preliminary data.</text>
</comment>
<evidence type="ECO:0000259" key="2">
    <source>
        <dbReference type="Pfam" id="PF07589"/>
    </source>
</evidence>
<dbReference type="InterPro" id="IPR013424">
    <property type="entry name" value="Ice-binding_C"/>
</dbReference>
<evidence type="ECO:0000313" key="3">
    <source>
        <dbReference type="EMBL" id="MDT9001172.1"/>
    </source>
</evidence>
<feature type="domain" description="Ice-binding protein C-terminal" evidence="2">
    <location>
        <begin position="237"/>
        <end position="261"/>
    </location>
</feature>
<protein>
    <submittedName>
        <fullName evidence="3">Flocculation-associated PEP-CTERM protein PepA</fullName>
    </submittedName>
</protein>
<organism evidence="3 4">
    <name type="scientific">Roseateles aquae</name>
    <dbReference type="NCBI Taxonomy" id="3077235"/>
    <lineage>
        <taxon>Bacteria</taxon>
        <taxon>Pseudomonadati</taxon>
        <taxon>Pseudomonadota</taxon>
        <taxon>Betaproteobacteria</taxon>
        <taxon>Burkholderiales</taxon>
        <taxon>Sphaerotilaceae</taxon>
        <taxon>Roseateles</taxon>
    </lineage>
</organism>
<accession>A0ABU3PEZ1</accession>
<reference evidence="3" key="1">
    <citation type="submission" date="2023-09" db="EMBL/GenBank/DDBJ databases">
        <title>Paucibacter sp. APW11 Genome sequencing and assembly.</title>
        <authorList>
            <person name="Kim I."/>
        </authorList>
    </citation>
    <scope>NUCLEOTIDE SEQUENCE</scope>
    <source>
        <strain evidence="3">APW11</strain>
    </source>
</reference>
<name>A0ABU3PEZ1_9BURK</name>
<dbReference type="EMBL" id="JAVXZY010000008">
    <property type="protein sequence ID" value="MDT9001172.1"/>
    <property type="molecule type" value="Genomic_DNA"/>
</dbReference>
<dbReference type="Pfam" id="PF07589">
    <property type="entry name" value="PEP-CTERM"/>
    <property type="match status" value="1"/>
</dbReference>
<sequence length="264" mass="26716">MTSLTHSSLGKTLLGLALASAFGAASAQQPAFTFNPAAVGLSGSSFSADNILISDFATVRNTGGGTFSETGYLAISGFQLGGTTQAPTGLNSSYGLYIAFTGTGTQSPGNPVLVPTFGTFTTLNFTLYGYNGSASFGFDGFNNPTESASGEVALATGSLINGSVVSLPTGTGSFTPSANAQLSFNVLPSASGFFSAPSSFYQQAFAAFTNSPNQVTPIQGGFRIAQGGGAINFIATQVPEPETYAMMLGGLMAIGFVARRRKAG</sequence>
<feature type="signal peptide" evidence="1">
    <location>
        <begin position="1"/>
        <end position="27"/>
    </location>
</feature>
<dbReference type="NCBIfam" id="TIGR02595">
    <property type="entry name" value="PEP_CTERM"/>
    <property type="match status" value="1"/>
</dbReference>
<feature type="chain" id="PRO_5047140510" evidence="1">
    <location>
        <begin position="28"/>
        <end position="264"/>
    </location>
</feature>
<proteinExistence type="predicted"/>
<dbReference type="RefSeq" id="WP_315652059.1">
    <property type="nucleotide sequence ID" value="NZ_JAVXZY010000008.1"/>
</dbReference>
<evidence type="ECO:0000313" key="4">
    <source>
        <dbReference type="Proteomes" id="UP001246372"/>
    </source>
</evidence>
<keyword evidence="1" id="KW-0732">Signal</keyword>
<keyword evidence="4" id="KW-1185">Reference proteome</keyword>
<dbReference type="Proteomes" id="UP001246372">
    <property type="component" value="Unassembled WGS sequence"/>
</dbReference>
<evidence type="ECO:0000256" key="1">
    <source>
        <dbReference type="SAM" id="SignalP"/>
    </source>
</evidence>